<evidence type="ECO:0000313" key="1">
    <source>
        <dbReference type="EMBL" id="GBN83796.1"/>
    </source>
</evidence>
<dbReference type="EMBL" id="BGPR01020101">
    <property type="protein sequence ID" value="GBN83796.1"/>
    <property type="molecule type" value="Genomic_DNA"/>
</dbReference>
<reference evidence="1 2" key="1">
    <citation type="journal article" date="2019" name="Sci. Rep.">
        <title>Orb-weaving spider Araneus ventricosus genome elucidates the spidroin gene catalogue.</title>
        <authorList>
            <person name="Kono N."/>
            <person name="Nakamura H."/>
            <person name="Ohtoshi R."/>
            <person name="Moran D.A.P."/>
            <person name="Shinohara A."/>
            <person name="Yoshida Y."/>
            <person name="Fujiwara M."/>
            <person name="Mori M."/>
            <person name="Tomita M."/>
            <person name="Arakawa K."/>
        </authorList>
    </citation>
    <scope>NUCLEOTIDE SEQUENCE [LARGE SCALE GENOMIC DNA]</scope>
</reference>
<comment type="caution">
    <text evidence="1">The sequence shown here is derived from an EMBL/GenBank/DDBJ whole genome shotgun (WGS) entry which is preliminary data.</text>
</comment>
<dbReference type="AlphaFoldDB" id="A0A4Y2S880"/>
<dbReference type="Proteomes" id="UP000499080">
    <property type="component" value="Unassembled WGS sequence"/>
</dbReference>
<evidence type="ECO:0000313" key="2">
    <source>
        <dbReference type="Proteomes" id="UP000499080"/>
    </source>
</evidence>
<accession>A0A4Y2S880</accession>
<gene>
    <name evidence="1" type="ORF">AVEN_34479_1</name>
</gene>
<name>A0A4Y2S880_ARAVE</name>
<protein>
    <submittedName>
        <fullName evidence="1">Uncharacterized protein</fullName>
    </submittedName>
</protein>
<keyword evidence="2" id="KW-1185">Reference proteome</keyword>
<organism evidence="1 2">
    <name type="scientific">Araneus ventricosus</name>
    <name type="common">Orbweaver spider</name>
    <name type="synonym">Epeira ventricosa</name>
    <dbReference type="NCBI Taxonomy" id="182803"/>
    <lineage>
        <taxon>Eukaryota</taxon>
        <taxon>Metazoa</taxon>
        <taxon>Ecdysozoa</taxon>
        <taxon>Arthropoda</taxon>
        <taxon>Chelicerata</taxon>
        <taxon>Arachnida</taxon>
        <taxon>Araneae</taxon>
        <taxon>Araneomorphae</taxon>
        <taxon>Entelegynae</taxon>
        <taxon>Araneoidea</taxon>
        <taxon>Araneidae</taxon>
        <taxon>Araneus</taxon>
    </lineage>
</organism>
<sequence>MVDGVVLSLALLEQRSVRTLAVRKNSCPRHNILFGDFDQRLCRSILNHHKKALLTSSFNPSKQPFYFHSLTFMVFPFPKLAFVDFNDLTYAAELSRFANNHIDADLTAKALPIHNNEDRFNGFFAYRVNGDPFSCTDNFAYRDKS</sequence>
<proteinExistence type="predicted"/>